<feature type="transmembrane region" description="Helical" evidence="13">
    <location>
        <begin position="131"/>
        <end position="154"/>
    </location>
</feature>
<evidence type="ECO:0000256" key="7">
    <source>
        <dbReference type="ARBA" id="ARBA00023098"/>
    </source>
</evidence>
<feature type="transmembrane region" description="Helical" evidence="13">
    <location>
        <begin position="41"/>
        <end position="60"/>
    </location>
</feature>
<dbReference type="InterPro" id="IPR050324">
    <property type="entry name" value="CDP-alcohol_PTase-I"/>
</dbReference>
<keyword evidence="9" id="KW-0594">Phospholipid biosynthesis</keyword>
<name>A0A953T721_9MOLU</name>
<keyword evidence="5 13" id="KW-0812">Transmembrane</keyword>
<dbReference type="RefSeq" id="WP_223644318.1">
    <property type="nucleotide sequence ID" value="NZ_JAIQBY010000002.1"/>
</dbReference>
<dbReference type="GO" id="GO:0016020">
    <property type="term" value="C:membrane"/>
    <property type="evidence" value="ECO:0007669"/>
    <property type="project" value="UniProtKB-SubCell"/>
</dbReference>
<evidence type="ECO:0000256" key="4">
    <source>
        <dbReference type="ARBA" id="ARBA00022679"/>
    </source>
</evidence>
<keyword evidence="10" id="KW-1208">Phospholipid metabolism</keyword>
<evidence type="ECO:0000256" key="12">
    <source>
        <dbReference type="RuleBase" id="RU003750"/>
    </source>
</evidence>
<dbReference type="PANTHER" id="PTHR14269">
    <property type="entry name" value="CDP-DIACYLGLYCEROL--GLYCEROL-3-PHOSPHATE 3-PHOSPHATIDYLTRANSFERASE-RELATED"/>
    <property type="match status" value="1"/>
</dbReference>
<keyword evidence="8 13" id="KW-0472">Membrane</keyword>
<evidence type="ECO:0000256" key="9">
    <source>
        <dbReference type="ARBA" id="ARBA00023209"/>
    </source>
</evidence>
<feature type="transmembrane region" description="Helical" evidence="13">
    <location>
        <begin position="12"/>
        <end position="29"/>
    </location>
</feature>
<protein>
    <recommendedName>
        <fullName evidence="11">CDP-diacylglycerol--glycerol-3-phosphate 3-phosphatidyltransferase</fullName>
        <ecNumber evidence="11">2.7.8.5</ecNumber>
    </recommendedName>
</protein>
<gene>
    <name evidence="14" type="primary">pgsA</name>
    <name evidence="14" type="ORF">LAD73_00365</name>
</gene>
<keyword evidence="7" id="KW-0443">Lipid metabolism</keyword>
<proteinExistence type="inferred from homology"/>
<evidence type="ECO:0000256" key="1">
    <source>
        <dbReference type="ARBA" id="ARBA00004141"/>
    </source>
</evidence>
<dbReference type="InterPro" id="IPR048254">
    <property type="entry name" value="CDP_ALCOHOL_P_TRANSF_CS"/>
</dbReference>
<dbReference type="AlphaFoldDB" id="A0A953T721"/>
<evidence type="ECO:0000256" key="10">
    <source>
        <dbReference type="ARBA" id="ARBA00023264"/>
    </source>
</evidence>
<sequence>MNLPNKLTIFRLILFIPLLILITLFDILVKKTIHSYDIAGRIILSLILLIFIVGMITDFFDGKIARKFNQVTSFGKLWDPIADKLVITTLLLFLSIYGYIPFWITIIFVARDLVVDGSRIIMAQNKIGIEASIWGKLKTFMQTFAIIFVLIIAITYDFSSPKHLFYSAKGQDYLFWLSLYLINIPIIVSLFFSILSGYKYLKTIKPFLNTK</sequence>
<dbReference type="EMBL" id="JAIQBY010000002">
    <property type="protein sequence ID" value="MBZ4195182.1"/>
    <property type="molecule type" value="Genomic_DNA"/>
</dbReference>
<evidence type="ECO:0000256" key="5">
    <source>
        <dbReference type="ARBA" id="ARBA00022692"/>
    </source>
</evidence>
<organism evidence="14 15">
    <name type="scientific">Mycoplasma tauri</name>
    <dbReference type="NCBI Taxonomy" id="547987"/>
    <lineage>
        <taxon>Bacteria</taxon>
        <taxon>Bacillati</taxon>
        <taxon>Mycoplasmatota</taxon>
        <taxon>Mollicutes</taxon>
        <taxon>Mycoplasmataceae</taxon>
        <taxon>Mycoplasma</taxon>
    </lineage>
</organism>
<dbReference type="InterPro" id="IPR000462">
    <property type="entry name" value="CDP-OH_P_trans"/>
</dbReference>
<dbReference type="NCBIfam" id="TIGR00560">
    <property type="entry name" value="pgsA"/>
    <property type="match status" value="1"/>
</dbReference>
<dbReference type="Gene3D" id="1.20.120.1760">
    <property type="match status" value="1"/>
</dbReference>
<dbReference type="EC" id="2.7.8.5" evidence="11"/>
<dbReference type="Pfam" id="PF01066">
    <property type="entry name" value="CDP-OH_P_transf"/>
    <property type="match status" value="1"/>
</dbReference>
<dbReference type="GO" id="GO:0008444">
    <property type="term" value="F:CDP-diacylglycerol-glycerol-3-phosphate 3-phosphatidyltransferase activity"/>
    <property type="evidence" value="ECO:0007669"/>
    <property type="project" value="UniProtKB-UniRule"/>
</dbReference>
<evidence type="ECO:0000256" key="8">
    <source>
        <dbReference type="ARBA" id="ARBA00023136"/>
    </source>
</evidence>
<evidence type="ECO:0000256" key="11">
    <source>
        <dbReference type="NCBIfam" id="TIGR00560"/>
    </source>
</evidence>
<comment type="similarity">
    <text evidence="2 12">Belongs to the CDP-alcohol phosphatidyltransferase class-I family.</text>
</comment>
<accession>A0A953T721</accession>
<keyword evidence="3" id="KW-0444">Lipid biosynthesis</keyword>
<feature type="transmembrane region" description="Helical" evidence="13">
    <location>
        <begin position="174"/>
        <end position="195"/>
    </location>
</feature>
<comment type="caution">
    <text evidence="14">The sequence shown here is derived from an EMBL/GenBank/DDBJ whole genome shotgun (WGS) entry which is preliminary data.</text>
</comment>
<dbReference type="Proteomes" id="UP000772186">
    <property type="component" value="Unassembled WGS sequence"/>
</dbReference>
<dbReference type="InterPro" id="IPR004570">
    <property type="entry name" value="Phosphatidylglycerol_P_synth"/>
</dbReference>
<keyword evidence="6 13" id="KW-1133">Transmembrane helix</keyword>
<feature type="transmembrane region" description="Helical" evidence="13">
    <location>
        <begin position="85"/>
        <end position="110"/>
    </location>
</feature>
<evidence type="ECO:0000313" key="14">
    <source>
        <dbReference type="EMBL" id="MBZ4195182.1"/>
    </source>
</evidence>
<evidence type="ECO:0000256" key="3">
    <source>
        <dbReference type="ARBA" id="ARBA00022516"/>
    </source>
</evidence>
<dbReference type="PIRSF" id="PIRSF000847">
    <property type="entry name" value="Phos_ph_gly_syn"/>
    <property type="match status" value="1"/>
</dbReference>
<reference evidence="14 15" key="1">
    <citation type="submission" date="2021-09" db="EMBL/GenBank/DDBJ databases">
        <title>WGS of Mycoplasma sp. Zaradi2 strains.</title>
        <authorList>
            <person name="Spergser J."/>
        </authorList>
    </citation>
    <scope>NUCLEOTIDE SEQUENCE [LARGE SCALE GENOMIC DNA]</scope>
    <source>
        <strain evidence="14 15">1331</strain>
    </source>
</reference>
<dbReference type="GO" id="GO:0046474">
    <property type="term" value="P:glycerophospholipid biosynthetic process"/>
    <property type="evidence" value="ECO:0007669"/>
    <property type="project" value="TreeGrafter"/>
</dbReference>
<evidence type="ECO:0000256" key="2">
    <source>
        <dbReference type="ARBA" id="ARBA00010441"/>
    </source>
</evidence>
<comment type="subcellular location">
    <subcellularLocation>
        <location evidence="1">Membrane</location>
        <topology evidence="1">Multi-pass membrane protein</topology>
    </subcellularLocation>
</comment>
<keyword evidence="4 12" id="KW-0808">Transferase</keyword>
<evidence type="ECO:0000256" key="6">
    <source>
        <dbReference type="ARBA" id="ARBA00022989"/>
    </source>
</evidence>
<keyword evidence="15" id="KW-1185">Reference proteome</keyword>
<dbReference type="PROSITE" id="PS00379">
    <property type="entry name" value="CDP_ALCOHOL_P_TRANSF"/>
    <property type="match status" value="1"/>
</dbReference>
<evidence type="ECO:0000256" key="13">
    <source>
        <dbReference type="SAM" id="Phobius"/>
    </source>
</evidence>
<dbReference type="InterPro" id="IPR043130">
    <property type="entry name" value="CDP-OH_PTrfase_TM_dom"/>
</dbReference>
<evidence type="ECO:0000313" key="15">
    <source>
        <dbReference type="Proteomes" id="UP000772186"/>
    </source>
</evidence>
<dbReference type="PANTHER" id="PTHR14269:SF62">
    <property type="entry name" value="CDP-DIACYLGLYCEROL--GLYCEROL-3-PHOSPHATE 3-PHOSPHATIDYLTRANSFERASE 1, CHLOROPLASTIC"/>
    <property type="match status" value="1"/>
</dbReference>